<name>A0A6N8FB44_9GAMM</name>
<sequence length="515" mass="58479">MTEITTSKQSESEWHQLSPFSIVFFIINFTIRFIREGIINLAPALAIFITQVDDKLFWLGIAGAAFVVGLVIFSILYYRNFRYRVSDGQIILRRGILSKERTTLKFEKVQNVNLATPFYFAPLNLVNCIFDSAGSAQKEISLPGISNEYAEQVRTDIFDYKSQLKANGIEADAAQEGSDADSTNSMVNDKPMIRLSLAEIARFGLSSNMTFILLAVLAPFMETIIDFSKDSIVPNIVSVLATVLPQSPLLNVVAVVLFSVLVILTALMLSVLSSIVQFYNYELYDQGKQFKRTAGLFEKHQISIAKHRVQAISIKQNWVFKLLKRVTVQFHQLAIAHGQNAKNKNNLSIPTLYPELWPNIVDKTFNDLNISELNFMGISARYISHVIAVYWLFPLSVLTLILIQIDSNWIWLLAITPIGAGLVYLKWRRYGLWFNDNFVAIRTGFVGQKITVLPLYKVQNISQVQTPMLRRNNLANIVLQLPYGKESLPFVPKRKARAFLNLCAYQIERSEKSWL</sequence>
<feature type="domain" description="YdbS-like PH" evidence="2">
    <location>
        <begin position="427"/>
        <end position="502"/>
    </location>
</feature>
<gene>
    <name evidence="3" type="ORF">GNP35_14060</name>
</gene>
<feature type="transmembrane region" description="Helical" evidence="1">
    <location>
        <begin position="56"/>
        <end position="78"/>
    </location>
</feature>
<feature type="transmembrane region" description="Helical" evidence="1">
    <location>
        <begin position="249"/>
        <end position="272"/>
    </location>
</feature>
<dbReference type="RefSeq" id="WP_155696822.1">
    <property type="nucleotide sequence ID" value="NZ_WOCD01000005.1"/>
</dbReference>
<feature type="transmembrane region" description="Helical" evidence="1">
    <location>
        <begin position="382"/>
        <end position="403"/>
    </location>
</feature>
<keyword evidence="4" id="KW-1185">Reference proteome</keyword>
<dbReference type="InterPro" id="IPR005182">
    <property type="entry name" value="YdbS-like_PH"/>
</dbReference>
<reference evidence="3 4" key="1">
    <citation type="submission" date="2019-11" db="EMBL/GenBank/DDBJ databases">
        <title>P. haliotis isolates from Z. marina roots.</title>
        <authorList>
            <person name="Cohen M."/>
            <person name="Jospin G."/>
            <person name="Eisen J.A."/>
            <person name="Coil D.A."/>
        </authorList>
    </citation>
    <scope>NUCLEOTIDE SEQUENCE [LARGE SCALE GENOMIC DNA]</scope>
    <source>
        <strain evidence="3 4">UCD-MCMsp1aY</strain>
    </source>
</reference>
<dbReference type="PANTHER" id="PTHR34473:SF2">
    <property type="entry name" value="UPF0699 TRANSMEMBRANE PROTEIN YDBT"/>
    <property type="match status" value="1"/>
</dbReference>
<dbReference type="InterPro" id="IPR014529">
    <property type="entry name" value="UCP026631"/>
</dbReference>
<accession>A0A6N8FB44</accession>
<dbReference type="PIRSF" id="PIRSF026631">
    <property type="entry name" value="UCP026631"/>
    <property type="match status" value="1"/>
</dbReference>
<feature type="domain" description="YdbS-like PH" evidence="2">
    <location>
        <begin position="78"/>
        <end position="155"/>
    </location>
</feature>
<evidence type="ECO:0000259" key="2">
    <source>
        <dbReference type="Pfam" id="PF03703"/>
    </source>
</evidence>
<evidence type="ECO:0000256" key="1">
    <source>
        <dbReference type="SAM" id="Phobius"/>
    </source>
</evidence>
<dbReference type="Pfam" id="PF03703">
    <property type="entry name" value="bPH_2"/>
    <property type="match status" value="2"/>
</dbReference>
<keyword evidence="1" id="KW-0472">Membrane</keyword>
<feature type="transmembrane region" description="Helical" evidence="1">
    <location>
        <begin position="409"/>
        <end position="427"/>
    </location>
</feature>
<protein>
    <submittedName>
        <fullName evidence="3">PH domain-containing protein</fullName>
    </submittedName>
</protein>
<comment type="caution">
    <text evidence="3">The sequence shown here is derived from an EMBL/GenBank/DDBJ whole genome shotgun (WGS) entry which is preliminary data.</text>
</comment>
<proteinExistence type="predicted"/>
<feature type="transmembrane region" description="Helical" evidence="1">
    <location>
        <begin position="200"/>
        <end position="221"/>
    </location>
</feature>
<feature type="transmembrane region" description="Helical" evidence="1">
    <location>
        <begin position="20"/>
        <end position="50"/>
    </location>
</feature>
<evidence type="ECO:0000313" key="3">
    <source>
        <dbReference type="EMBL" id="MUH73508.1"/>
    </source>
</evidence>
<dbReference type="PANTHER" id="PTHR34473">
    <property type="entry name" value="UPF0699 TRANSMEMBRANE PROTEIN YDBS"/>
    <property type="match status" value="1"/>
</dbReference>
<keyword evidence="1" id="KW-0812">Transmembrane</keyword>
<dbReference type="EMBL" id="WOCD01000005">
    <property type="protein sequence ID" value="MUH73508.1"/>
    <property type="molecule type" value="Genomic_DNA"/>
</dbReference>
<dbReference type="Proteomes" id="UP000439994">
    <property type="component" value="Unassembled WGS sequence"/>
</dbReference>
<organism evidence="3 4">
    <name type="scientific">Psychrosphaera haliotis</name>
    <dbReference type="NCBI Taxonomy" id="555083"/>
    <lineage>
        <taxon>Bacteria</taxon>
        <taxon>Pseudomonadati</taxon>
        <taxon>Pseudomonadota</taxon>
        <taxon>Gammaproteobacteria</taxon>
        <taxon>Alteromonadales</taxon>
        <taxon>Pseudoalteromonadaceae</taxon>
        <taxon>Psychrosphaera</taxon>
    </lineage>
</organism>
<dbReference type="AlphaFoldDB" id="A0A6N8FB44"/>
<keyword evidence="1" id="KW-1133">Transmembrane helix</keyword>
<evidence type="ECO:0000313" key="4">
    <source>
        <dbReference type="Proteomes" id="UP000439994"/>
    </source>
</evidence>
<dbReference type="OrthoDB" id="155986at2"/>